<dbReference type="Gene3D" id="1.10.443.10">
    <property type="entry name" value="Intergrase catalytic core"/>
    <property type="match status" value="1"/>
</dbReference>
<dbReference type="KEGG" id="vta:A2583"/>
<accession>A0A2N8ZFA5</accession>
<organism evidence="2 3">
    <name type="scientific">Vibrio tapetis subsp. tapetis</name>
    <dbReference type="NCBI Taxonomy" id="1671868"/>
    <lineage>
        <taxon>Bacteria</taxon>
        <taxon>Pseudomonadati</taxon>
        <taxon>Pseudomonadota</taxon>
        <taxon>Gammaproteobacteria</taxon>
        <taxon>Vibrionales</taxon>
        <taxon>Vibrionaceae</taxon>
        <taxon>Vibrio</taxon>
    </lineage>
</organism>
<gene>
    <name evidence="2" type="ORF">VTAP4600_A2583</name>
</gene>
<dbReference type="Proteomes" id="UP000235828">
    <property type="component" value="Chromosome A"/>
</dbReference>
<sequence length="481" mass="54404">MPGRLPHFKKMYELGRKKNGRKNKEKLSYLETKTFDLALKKASFNVVRFLYTVGEKVNDPIMVKYYEVLAKTYKEFPYSKQNFDDYGAYRLYKNGYSLAKINVLFPDNKVTSLDLAGYEPTEWKVGARLRQDISSLESLRVAINEVYYSALWVIASLMGARPNVYSDLKVDGCLNLNNKTISAEEHKGRDNRWNLFNDRWVAIPIMVDAIKVIRLIGGKVFQNSYVFGSVNTSFPDEINTPMSCLSHTIRMAFEVLTSISSKDSNSNLCGYLFRHSLAHQMYRSDVGLPVISYQLKHIVSATDELVRKGQVSETTLGYGGIANQLSSVQKETLNFRHIAELEAVKANFDPNGKYMGGQADEHLSKIKMYFNGCMEAGYTEEEIYEAMVKQGLAIINVGSGYCFGGAENFDETLPCIGGLRCNPVRCCNAIVTKANAPKWREIYLSNLKLIGAEGYEDRQDQIVEVIEEAKRVLEYLGEALI</sequence>
<protein>
    <submittedName>
        <fullName evidence="2">DNA breaking-rejoining enzyme, integrase/recombinase</fullName>
    </submittedName>
</protein>
<evidence type="ECO:0000313" key="3">
    <source>
        <dbReference type="Proteomes" id="UP000235828"/>
    </source>
</evidence>
<name>A0A2N8ZFA5_9VIBR</name>
<keyword evidence="1" id="KW-0233">DNA recombination</keyword>
<dbReference type="InterPro" id="IPR013762">
    <property type="entry name" value="Integrase-like_cat_sf"/>
</dbReference>
<dbReference type="InterPro" id="IPR011010">
    <property type="entry name" value="DNA_brk_join_enz"/>
</dbReference>
<dbReference type="GO" id="GO:0006310">
    <property type="term" value="P:DNA recombination"/>
    <property type="evidence" value="ECO:0007669"/>
    <property type="project" value="UniProtKB-KW"/>
</dbReference>
<proteinExistence type="predicted"/>
<dbReference type="AlphaFoldDB" id="A0A2N8ZFA5"/>
<evidence type="ECO:0000313" key="2">
    <source>
        <dbReference type="EMBL" id="SON50556.1"/>
    </source>
</evidence>
<dbReference type="EMBL" id="LT960611">
    <property type="protein sequence ID" value="SON50556.1"/>
    <property type="molecule type" value="Genomic_DNA"/>
</dbReference>
<keyword evidence="3" id="KW-1185">Reference proteome</keyword>
<dbReference type="GO" id="GO:0015074">
    <property type="term" value="P:DNA integration"/>
    <property type="evidence" value="ECO:0007669"/>
    <property type="project" value="InterPro"/>
</dbReference>
<evidence type="ECO:0000256" key="1">
    <source>
        <dbReference type="ARBA" id="ARBA00023172"/>
    </source>
</evidence>
<reference evidence="2 3" key="1">
    <citation type="submission" date="2017-10" db="EMBL/GenBank/DDBJ databases">
        <authorList>
            <person name="Banno H."/>
            <person name="Chua N.-H."/>
        </authorList>
    </citation>
    <scope>NUCLEOTIDE SEQUENCE [LARGE SCALE GENOMIC DNA]</scope>
    <source>
        <strain evidence="2">Vibrio tapetis CECT4600</strain>
    </source>
</reference>
<dbReference type="SUPFAM" id="SSF56349">
    <property type="entry name" value="DNA breaking-rejoining enzymes"/>
    <property type="match status" value="1"/>
</dbReference>
<dbReference type="GO" id="GO:0003677">
    <property type="term" value="F:DNA binding"/>
    <property type="evidence" value="ECO:0007669"/>
    <property type="project" value="InterPro"/>
</dbReference>